<dbReference type="GO" id="GO:0046949">
    <property type="term" value="P:fatty-acyl-CoA biosynthetic process"/>
    <property type="evidence" value="ECO:0007669"/>
    <property type="project" value="TreeGrafter"/>
</dbReference>
<dbReference type="GO" id="GO:0004467">
    <property type="term" value="F:long-chain fatty acid-CoA ligase activity"/>
    <property type="evidence" value="ECO:0007669"/>
    <property type="project" value="TreeGrafter"/>
</dbReference>
<comment type="similarity">
    <text evidence="2">Belongs to the ATP-dependent AMP-binding enzyme family.</text>
</comment>
<dbReference type="GO" id="GO:0005524">
    <property type="term" value="F:ATP binding"/>
    <property type="evidence" value="ECO:0007669"/>
    <property type="project" value="UniProtKB-KW"/>
</dbReference>
<dbReference type="CDD" id="cd05911">
    <property type="entry name" value="Firefly_Luc_like"/>
    <property type="match status" value="1"/>
</dbReference>
<dbReference type="EC" id="1.13.12.7" evidence="3"/>
<evidence type="ECO:0000256" key="12">
    <source>
        <dbReference type="ARBA" id="ARBA00048497"/>
    </source>
</evidence>
<dbReference type="FunFam" id="3.30.300.30:FF:000007">
    <property type="entry name" value="4-coumarate--CoA ligase 2"/>
    <property type="match status" value="1"/>
</dbReference>
<sequence>MFRRALKNILRKELLDKCQSDQKIFARTILTSQRTFYKPNLADSENDIFVYSPLPSINYPDISIDQYVWNDFNKWTSKTAVVDGVTERAITYGQLRDRCRALAIRLQSVFHLNHNDTIAVCLPNSIEFPIVALAGLEAGFIVTTVNPIYTADEISRQLNDSGAKVIFGLASMSNVLRQAVAMTKKPIRVVYCKETESEALPVDGVNFNDLISTEGIDLGSLKTFDIDADDVAMLPYSSGTTGLSKGVKLSHKNIVSNSMQINSDTGKGCLTYPAIGTHQDVLPCVLPFFHIYGLTCTLLSKLAHGCKLVTLPRFTPDTFLNVLEKHDSSVLYLVPPIIIFMSNCDKLQEKHTKSIKYVMSGAAPIGSLDADRFNLKAPNAKFFQGYGLTEAAPVALMSVLGSNNHASVGFPTPDGEAKIVLVGDTEFRGVGPNVSGELLVRGPQVMKGYHNNEKATNETITADGWLRTGDIGHYDENFEFYITDRLKELIKVKGFQVPPAELEEILRNHPDIADAAVIGIPHPTAGELPRAYVVAKNKKLTEKDVKKFVSKKVAEYKRLEGGVEFVDVIPKNATGKILRRELKDRYKSST</sequence>
<dbReference type="InterPro" id="IPR045851">
    <property type="entry name" value="AMP-bd_C_sf"/>
</dbReference>
<evidence type="ECO:0000256" key="11">
    <source>
        <dbReference type="ARBA" id="ARBA00023262"/>
    </source>
</evidence>
<comment type="catalytic activity">
    <reaction evidence="12">
        <text>firefly D-luciferin + ATP + O2 = firefly oxyluciferin + hnu + AMP + CO2 + diphosphate</text>
        <dbReference type="Rhea" id="RHEA:10732"/>
        <dbReference type="ChEBI" id="CHEBI:15379"/>
        <dbReference type="ChEBI" id="CHEBI:16526"/>
        <dbReference type="ChEBI" id="CHEBI:16792"/>
        <dbReference type="ChEBI" id="CHEBI:30212"/>
        <dbReference type="ChEBI" id="CHEBI:30616"/>
        <dbReference type="ChEBI" id="CHEBI:33019"/>
        <dbReference type="ChEBI" id="CHEBI:58038"/>
        <dbReference type="ChEBI" id="CHEBI:456215"/>
        <dbReference type="EC" id="1.13.12.7"/>
    </reaction>
</comment>
<feature type="domain" description="AMP-binding enzyme C-terminal" evidence="14">
    <location>
        <begin position="501"/>
        <end position="576"/>
    </location>
</feature>
<dbReference type="SUPFAM" id="SSF56801">
    <property type="entry name" value="Acetyl-CoA synthetase-like"/>
    <property type="match status" value="1"/>
</dbReference>
<evidence type="ECO:0000256" key="7">
    <source>
        <dbReference type="ARBA" id="ARBA00023002"/>
    </source>
</evidence>
<dbReference type="EMBL" id="CVRI01000047">
    <property type="protein sequence ID" value="CRK97641.1"/>
    <property type="molecule type" value="Genomic_DNA"/>
</dbReference>
<dbReference type="GO" id="GO:0004497">
    <property type="term" value="F:monooxygenase activity"/>
    <property type="evidence" value="ECO:0007669"/>
    <property type="project" value="UniProtKB-KW"/>
</dbReference>
<evidence type="ECO:0000313" key="15">
    <source>
        <dbReference type="EMBL" id="CRK97641.1"/>
    </source>
</evidence>
<keyword evidence="8" id="KW-0503">Monooxygenase</keyword>
<comment type="subcellular location">
    <subcellularLocation>
        <location evidence="1">Peroxisome</location>
    </subcellularLocation>
</comment>
<evidence type="ECO:0000256" key="2">
    <source>
        <dbReference type="ARBA" id="ARBA00006432"/>
    </source>
</evidence>
<dbReference type="GO" id="GO:0005777">
    <property type="term" value="C:peroxisome"/>
    <property type="evidence" value="ECO:0007669"/>
    <property type="project" value="UniProtKB-SubCell"/>
</dbReference>
<evidence type="ECO:0000256" key="10">
    <source>
        <dbReference type="ARBA" id="ARBA00023223"/>
    </source>
</evidence>
<dbReference type="PANTHER" id="PTHR24096:SF422">
    <property type="entry name" value="BCDNA.GH02901"/>
    <property type="match status" value="1"/>
</dbReference>
<organism evidence="15 16">
    <name type="scientific">Clunio marinus</name>
    <dbReference type="NCBI Taxonomy" id="568069"/>
    <lineage>
        <taxon>Eukaryota</taxon>
        <taxon>Metazoa</taxon>
        <taxon>Ecdysozoa</taxon>
        <taxon>Arthropoda</taxon>
        <taxon>Hexapoda</taxon>
        <taxon>Insecta</taxon>
        <taxon>Pterygota</taxon>
        <taxon>Neoptera</taxon>
        <taxon>Endopterygota</taxon>
        <taxon>Diptera</taxon>
        <taxon>Nematocera</taxon>
        <taxon>Chironomoidea</taxon>
        <taxon>Chironomidae</taxon>
        <taxon>Clunio</taxon>
    </lineage>
</organism>
<evidence type="ECO:0000259" key="14">
    <source>
        <dbReference type="Pfam" id="PF13193"/>
    </source>
</evidence>
<dbReference type="Pfam" id="PF13193">
    <property type="entry name" value="AMP-binding_C"/>
    <property type="match status" value="1"/>
</dbReference>
<keyword evidence="6" id="KW-0067">ATP-binding</keyword>
<evidence type="ECO:0000256" key="1">
    <source>
        <dbReference type="ARBA" id="ARBA00004275"/>
    </source>
</evidence>
<dbReference type="AlphaFoldDB" id="A0A1J1IGT1"/>
<evidence type="ECO:0000256" key="3">
    <source>
        <dbReference type="ARBA" id="ARBA00012532"/>
    </source>
</evidence>
<keyword evidence="10" id="KW-0455">Luminescence</keyword>
<dbReference type="FunFam" id="3.40.50.12780:FF:000003">
    <property type="entry name" value="Long-chain-fatty-acid--CoA ligase FadD"/>
    <property type="match status" value="1"/>
</dbReference>
<accession>A0A1J1IGT1</accession>
<protein>
    <recommendedName>
        <fullName evidence="4">Luciferin 4-monooxygenase</fullName>
        <ecNumber evidence="3">1.13.12.7</ecNumber>
    </recommendedName>
</protein>
<reference evidence="15 16" key="1">
    <citation type="submission" date="2015-04" db="EMBL/GenBank/DDBJ databases">
        <authorList>
            <person name="Syromyatnikov M.Y."/>
            <person name="Popov V.N."/>
        </authorList>
    </citation>
    <scope>NUCLEOTIDE SEQUENCE [LARGE SCALE GENOMIC DNA]</scope>
</reference>
<dbReference type="OrthoDB" id="10253869at2759"/>
<dbReference type="STRING" id="568069.A0A1J1IGT1"/>
<evidence type="ECO:0000256" key="8">
    <source>
        <dbReference type="ARBA" id="ARBA00023033"/>
    </source>
</evidence>
<evidence type="ECO:0000256" key="9">
    <source>
        <dbReference type="ARBA" id="ARBA00023140"/>
    </source>
</evidence>
<proteinExistence type="inferred from homology"/>
<dbReference type="InterPro" id="IPR025110">
    <property type="entry name" value="AMP-bd_C"/>
</dbReference>
<keyword evidence="9" id="KW-0576">Peroxisome</keyword>
<dbReference type="PROSITE" id="PS00455">
    <property type="entry name" value="AMP_BINDING"/>
    <property type="match status" value="1"/>
</dbReference>
<evidence type="ECO:0000313" key="16">
    <source>
        <dbReference type="Proteomes" id="UP000183832"/>
    </source>
</evidence>
<dbReference type="Proteomes" id="UP000183832">
    <property type="component" value="Unassembled WGS sequence"/>
</dbReference>
<dbReference type="InterPro" id="IPR042099">
    <property type="entry name" value="ANL_N_sf"/>
</dbReference>
<dbReference type="GO" id="GO:0008218">
    <property type="term" value="P:bioluminescence"/>
    <property type="evidence" value="ECO:0007669"/>
    <property type="project" value="UniProtKB-KW"/>
</dbReference>
<keyword evidence="7" id="KW-0560">Oxidoreductase</keyword>
<evidence type="ECO:0000256" key="6">
    <source>
        <dbReference type="ARBA" id="ARBA00022840"/>
    </source>
</evidence>
<keyword evidence="16" id="KW-1185">Reference proteome</keyword>
<dbReference type="Gene3D" id="3.30.300.30">
    <property type="match status" value="1"/>
</dbReference>
<keyword evidence="11" id="KW-0599">Photoprotein</keyword>
<evidence type="ECO:0000256" key="4">
    <source>
        <dbReference type="ARBA" id="ARBA00019043"/>
    </source>
</evidence>
<keyword evidence="5" id="KW-0547">Nucleotide-binding</keyword>
<dbReference type="InterPro" id="IPR020845">
    <property type="entry name" value="AMP-binding_CS"/>
</dbReference>
<name>A0A1J1IGT1_9DIPT</name>
<dbReference type="PANTHER" id="PTHR24096">
    <property type="entry name" value="LONG-CHAIN-FATTY-ACID--COA LIGASE"/>
    <property type="match status" value="1"/>
</dbReference>
<gene>
    <name evidence="15" type="ORF">CLUMA_CG011026</name>
</gene>
<dbReference type="Pfam" id="PF00501">
    <property type="entry name" value="AMP-binding"/>
    <property type="match status" value="1"/>
</dbReference>
<dbReference type="Gene3D" id="3.40.50.12780">
    <property type="entry name" value="N-terminal domain of ligase-like"/>
    <property type="match status" value="1"/>
</dbReference>
<evidence type="ECO:0000256" key="5">
    <source>
        <dbReference type="ARBA" id="ARBA00022741"/>
    </source>
</evidence>
<feature type="domain" description="AMP-dependent synthetase/ligase" evidence="13">
    <location>
        <begin position="73"/>
        <end position="450"/>
    </location>
</feature>
<dbReference type="InterPro" id="IPR000873">
    <property type="entry name" value="AMP-dep_synth/lig_dom"/>
</dbReference>
<evidence type="ECO:0000259" key="13">
    <source>
        <dbReference type="Pfam" id="PF00501"/>
    </source>
</evidence>